<dbReference type="Gene3D" id="3.40.710.10">
    <property type="entry name" value="DD-peptidase/beta-lactamase superfamily"/>
    <property type="match status" value="1"/>
</dbReference>
<gene>
    <name evidence="4" type="ORF">H9907_02505</name>
</gene>
<dbReference type="InterPro" id="IPR012338">
    <property type="entry name" value="Beta-lactam/transpept-like"/>
</dbReference>
<protein>
    <submittedName>
        <fullName evidence="4">Penicillin-binding transpeptidase domain-containing protein</fullName>
    </submittedName>
</protein>
<reference evidence="4" key="1">
    <citation type="journal article" date="2021" name="PeerJ">
        <title>Extensive microbial diversity within the chicken gut microbiome revealed by metagenomics and culture.</title>
        <authorList>
            <person name="Gilroy R."/>
            <person name="Ravi A."/>
            <person name="Getino M."/>
            <person name="Pursley I."/>
            <person name="Horton D.L."/>
            <person name="Alikhan N.F."/>
            <person name="Baker D."/>
            <person name="Gharbi K."/>
            <person name="Hall N."/>
            <person name="Watson M."/>
            <person name="Adriaenssens E.M."/>
            <person name="Foster-Nyarko E."/>
            <person name="Jarju S."/>
            <person name="Secka A."/>
            <person name="Antonio M."/>
            <person name="Oren A."/>
            <person name="Chaudhuri R.R."/>
            <person name="La Ragione R."/>
            <person name="Hildebrand F."/>
            <person name="Pallen M.J."/>
        </authorList>
    </citation>
    <scope>NUCLEOTIDE SEQUENCE</scope>
    <source>
        <strain evidence="4">5925</strain>
    </source>
</reference>
<dbReference type="InterPro" id="IPR007887">
    <property type="entry name" value="MecA_N"/>
</dbReference>
<dbReference type="InterPro" id="IPR050515">
    <property type="entry name" value="Beta-lactam/transpept"/>
</dbReference>
<dbReference type="InterPro" id="IPR001460">
    <property type="entry name" value="PCN-bd_Tpept"/>
</dbReference>
<proteinExistence type="predicted"/>
<dbReference type="GO" id="GO:0071555">
    <property type="term" value="P:cell wall organization"/>
    <property type="evidence" value="ECO:0007669"/>
    <property type="project" value="TreeGrafter"/>
</dbReference>
<reference evidence="4" key="2">
    <citation type="submission" date="2021-04" db="EMBL/GenBank/DDBJ databases">
        <authorList>
            <person name="Gilroy R."/>
        </authorList>
    </citation>
    <scope>NUCLEOTIDE SEQUENCE</scope>
    <source>
        <strain evidence="4">5925</strain>
    </source>
</reference>
<sequence length="649" mass="69083">MPMISTNAVLTYTIMSRIILAFLCALGVTVAATGCTPRPDVADDAAAEFLERLAERNEPETTTDKSDTAAKEIDNTWTKLQAEGLDAQLKDVRTQDNVATASYRMDWQLPGERRFAYDSQMTLTKSKGDWVVRWQPTVLHPRLGANQHLELRTVAAETASVVGSDGAVLMKPGKRWRIFLNADKAGDPRATAERIAAEVSSLGGENAPAIDAEKVAAEAKKVDGDYSVAMVEDKLGQRLRSALRDVPGIRLNDESALVRPDPNFAPDILSRVNAVVGEELQGTDGWKVIVSTAEGNEVTELEKHEAKEAPSVQVSLSKKVQDAAQRAVDTRADSQTMMVVMRPSTGEVLAVAQSAKADEHGDLALQGQYPPGSTFKIITAYAGMEKQNLTPDSIVGCPGTQDIGGRVVTNYNGSGFGDGPLRQAFARSCNTTFADISTKLKPGELKATSAQFGLGVDFKIPGLDTFTGSVPTGEVMLDRTEAGYGQGHDLVSPFGMALVSATAAAGKMPTPYLITSHKPKPGTQPKGTEQKATGNKGSTDKDKKAPAGPQPLDKKRIAELQAMMQDVVTNGTAAGLDRYGDVRGKTGEAEINDGSHAWFTGYRGDLAFATLIVRGGGSEHATAVTGEFFKHLDAPAAPREDQLTPAAEG</sequence>
<dbReference type="GO" id="GO:0005886">
    <property type="term" value="C:plasma membrane"/>
    <property type="evidence" value="ECO:0007669"/>
    <property type="project" value="TreeGrafter"/>
</dbReference>
<evidence type="ECO:0000313" key="4">
    <source>
        <dbReference type="EMBL" id="HJD48985.1"/>
    </source>
</evidence>
<evidence type="ECO:0000259" key="3">
    <source>
        <dbReference type="Pfam" id="PF05223"/>
    </source>
</evidence>
<dbReference type="GO" id="GO:0046677">
    <property type="term" value="P:response to antibiotic"/>
    <property type="evidence" value="ECO:0007669"/>
    <property type="project" value="InterPro"/>
</dbReference>
<evidence type="ECO:0000256" key="1">
    <source>
        <dbReference type="SAM" id="MobiDB-lite"/>
    </source>
</evidence>
<name>A0A9D2UAP3_9CORY</name>
<evidence type="ECO:0000313" key="5">
    <source>
        <dbReference type="Proteomes" id="UP000823907"/>
    </source>
</evidence>
<comment type="caution">
    <text evidence="4">The sequence shown here is derived from an EMBL/GenBank/DDBJ whole genome shotgun (WGS) entry which is preliminary data.</text>
</comment>
<dbReference type="PANTHER" id="PTHR30627:SF24">
    <property type="entry name" value="PENICILLIN-BINDING PROTEIN 4B"/>
    <property type="match status" value="1"/>
</dbReference>
<evidence type="ECO:0000259" key="2">
    <source>
        <dbReference type="Pfam" id="PF00905"/>
    </source>
</evidence>
<dbReference type="Proteomes" id="UP000823907">
    <property type="component" value="Unassembled WGS sequence"/>
</dbReference>
<feature type="compositionally biased region" description="Polar residues" evidence="1">
    <location>
        <begin position="525"/>
        <end position="537"/>
    </location>
</feature>
<dbReference type="AlphaFoldDB" id="A0A9D2UAP3"/>
<dbReference type="GO" id="GO:0008658">
    <property type="term" value="F:penicillin binding"/>
    <property type="evidence" value="ECO:0007669"/>
    <property type="project" value="InterPro"/>
</dbReference>
<organism evidence="4 5">
    <name type="scientific">Candidatus Corynebacterium intestinavium</name>
    <dbReference type="NCBI Taxonomy" id="2838531"/>
    <lineage>
        <taxon>Bacteria</taxon>
        <taxon>Bacillati</taxon>
        <taxon>Actinomycetota</taxon>
        <taxon>Actinomycetes</taxon>
        <taxon>Mycobacteriales</taxon>
        <taxon>Corynebacteriaceae</taxon>
        <taxon>Corynebacterium</taxon>
    </lineage>
</organism>
<dbReference type="PANTHER" id="PTHR30627">
    <property type="entry name" value="PEPTIDOGLYCAN D,D-TRANSPEPTIDASE"/>
    <property type="match status" value="1"/>
</dbReference>
<dbReference type="Pfam" id="PF05223">
    <property type="entry name" value="MecA_N"/>
    <property type="match status" value="1"/>
</dbReference>
<dbReference type="Pfam" id="PF00905">
    <property type="entry name" value="Transpeptidase"/>
    <property type="match status" value="1"/>
</dbReference>
<feature type="domain" description="NTF2-like N-terminal transpeptidase" evidence="3">
    <location>
        <begin position="42"/>
        <end position="147"/>
    </location>
</feature>
<feature type="domain" description="Penicillin-binding protein transpeptidase" evidence="2">
    <location>
        <begin position="337"/>
        <end position="630"/>
    </location>
</feature>
<dbReference type="SUPFAM" id="SSF56601">
    <property type="entry name" value="beta-lactamase/transpeptidase-like"/>
    <property type="match status" value="1"/>
</dbReference>
<dbReference type="EMBL" id="DWUR01000036">
    <property type="protein sequence ID" value="HJD48985.1"/>
    <property type="molecule type" value="Genomic_DNA"/>
</dbReference>
<dbReference type="GO" id="GO:0071972">
    <property type="term" value="F:peptidoglycan L,D-transpeptidase activity"/>
    <property type="evidence" value="ECO:0007669"/>
    <property type="project" value="TreeGrafter"/>
</dbReference>
<feature type="region of interest" description="Disordered" evidence="1">
    <location>
        <begin position="511"/>
        <end position="551"/>
    </location>
</feature>
<accession>A0A9D2UAP3</accession>